<sequence>MSKGDETRQAVLDQAVEIAGRLGVSGLTIGTLASASGMSKSGLYAHFRSKEALQLAVLAGAREHFVDQVIRPALAAPRGEARIRTLFERWLETSSSGAAGCLFVSAATEFDDQPGPVRDQLVRDHWDLFESLAQMYRSGAKDGAFRDDLAPEQFAHDLHGLMLAHFHAFRLLRDPAADTRTRFTFERLMQSLLRTD</sequence>
<dbReference type="SUPFAM" id="SSF46689">
    <property type="entry name" value="Homeodomain-like"/>
    <property type="match status" value="1"/>
</dbReference>
<evidence type="ECO:0000256" key="3">
    <source>
        <dbReference type="ARBA" id="ARBA00023163"/>
    </source>
</evidence>
<dbReference type="SUPFAM" id="SSF48498">
    <property type="entry name" value="Tetracyclin repressor-like, C-terminal domain"/>
    <property type="match status" value="1"/>
</dbReference>
<accession>A0ABS3SKG4</accession>
<protein>
    <submittedName>
        <fullName evidence="6">TetR/AcrR family transcriptional regulator</fullName>
    </submittedName>
</protein>
<dbReference type="Proteomes" id="UP000678317">
    <property type="component" value="Unassembled WGS sequence"/>
</dbReference>
<dbReference type="InterPro" id="IPR011075">
    <property type="entry name" value="TetR_C"/>
</dbReference>
<evidence type="ECO:0000313" key="6">
    <source>
        <dbReference type="EMBL" id="MBO3086230.1"/>
    </source>
</evidence>
<proteinExistence type="predicted"/>
<dbReference type="EMBL" id="JAGFBM010000009">
    <property type="protein sequence ID" value="MBO3086230.1"/>
    <property type="molecule type" value="Genomic_DNA"/>
</dbReference>
<dbReference type="InterPro" id="IPR036271">
    <property type="entry name" value="Tet_transcr_reg_TetR-rel_C_sf"/>
</dbReference>
<keyword evidence="3" id="KW-0804">Transcription</keyword>
<feature type="domain" description="HTH tetR-type" evidence="5">
    <location>
        <begin position="5"/>
        <end position="65"/>
    </location>
</feature>
<gene>
    <name evidence="6" type="ORF">J4035_16425</name>
</gene>
<dbReference type="PANTHER" id="PTHR47506:SF6">
    <property type="entry name" value="HTH-TYPE TRANSCRIPTIONAL REPRESSOR NEMR"/>
    <property type="match status" value="1"/>
</dbReference>
<evidence type="ECO:0000256" key="2">
    <source>
        <dbReference type="ARBA" id="ARBA00023125"/>
    </source>
</evidence>
<dbReference type="InterPro" id="IPR009057">
    <property type="entry name" value="Homeodomain-like_sf"/>
</dbReference>
<organism evidence="6 7">
    <name type="scientific">Cellulomonas fengjieae</name>
    <dbReference type="NCBI Taxonomy" id="2819978"/>
    <lineage>
        <taxon>Bacteria</taxon>
        <taxon>Bacillati</taxon>
        <taxon>Actinomycetota</taxon>
        <taxon>Actinomycetes</taxon>
        <taxon>Micrococcales</taxon>
        <taxon>Cellulomonadaceae</taxon>
        <taxon>Cellulomonas</taxon>
    </lineage>
</organism>
<feature type="DNA-binding region" description="H-T-H motif" evidence="4">
    <location>
        <begin position="28"/>
        <end position="47"/>
    </location>
</feature>
<dbReference type="RefSeq" id="WP_208290304.1">
    <property type="nucleotide sequence ID" value="NZ_CP074404.1"/>
</dbReference>
<dbReference type="Gene3D" id="1.10.357.10">
    <property type="entry name" value="Tetracycline Repressor, domain 2"/>
    <property type="match status" value="1"/>
</dbReference>
<keyword evidence="1" id="KW-0805">Transcription regulation</keyword>
<reference evidence="6 7" key="1">
    <citation type="submission" date="2021-03" db="EMBL/GenBank/DDBJ databases">
        <title>novel species in genus Cellulomonas.</title>
        <authorList>
            <person name="Zhang G."/>
        </authorList>
    </citation>
    <scope>NUCLEOTIDE SEQUENCE [LARGE SCALE GENOMIC DNA]</scope>
    <source>
        <strain evidence="7">zg-ZUI188</strain>
    </source>
</reference>
<evidence type="ECO:0000259" key="5">
    <source>
        <dbReference type="PROSITE" id="PS50977"/>
    </source>
</evidence>
<keyword evidence="2 4" id="KW-0238">DNA-binding</keyword>
<dbReference type="PROSITE" id="PS50977">
    <property type="entry name" value="HTH_TETR_2"/>
    <property type="match status" value="1"/>
</dbReference>
<dbReference type="Gene3D" id="1.10.10.60">
    <property type="entry name" value="Homeodomain-like"/>
    <property type="match status" value="1"/>
</dbReference>
<dbReference type="Pfam" id="PF16925">
    <property type="entry name" value="TetR_C_13"/>
    <property type="match status" value="1"/>
</dbReference>
<dbReference type="PRINTS" id="PR00455">
    <property type="entry name" value="HTHTETR"/>
</dbReference>
<evidence type="ECO:0000256" key="4">
    <source>
        <dbReference type="PROSITE-ProRule" id="PRU00335"/>
    </source>
</evidence>
<dbReference type="Pfam" id="PF00440">
    <property type="entry name" value="TetR_N"/>
    <property type="match status" value="1"/>
</dbReference>
<keyword evidence="7" id="KW-1185">Reference proteome</keyword>
<evidence type="ECO:0000256" key="1">
    <source>
        <dbReference type="ARBA" id="ARBA00023015"/>
    </source>
</evidence>
<dbReference type="PANTHER" id="PTHR47506">
    <property type="entry name" value="TRANSCRIPTIONAL REGULATORY PROTEIN"/>
    <property type="match status" value="1"/>
</dbReference>
<name>A0ABS3SKG4_9CELL</name>
<evidence type="ECO:0000313" key="7">
    <source>
        <dbReference type="Proteomes" id="UP000678317"/>
    </source>
</evidence>
<comment type="caution">
    <text evidence="6">The sequence shown here is derived from an EMBL/GenBank/DDBJ whole genome shotgun (WGS) entry which is preliminary data.</text>
</comment>
<dbReference type="InterPro" id="IPR001647">
    <property type="entry name" value="HTH_TetR"/>
</dbReference>